<evidence type="ECO:0000313" key="2">
    <source>
        <dbReference type="EMBL" id="PQJ14775.1"/>
    </source>
</evidence>
<evidence type="ECO:0000256" key="1">
    <source>
        <dbReference type="SAM" id="SignalP"/>
    </source>
</evidence>
<comment type="caution">
    <text evidence="2">The sequence shown here is derived from an EMBL/GenBank/DDBJ whole genome shotgun (WGS) entry which is preliminary data.</text>
</comment>
<dbReference type="RefSeq" id="WP_105000413.1">
    <property type="nucleotide sequence ID" value="NZ_MQVX01000001.1"/>
</dbReference>
<sequence>MKNQLTLLLALLFSGSVFSQAIGGATDPQAEDGIWYMYFGMNRLSDKISLHTEAQFRYYQTEGNFNQMLLRTGINFHVKPNAILTAGYAYIDTDPTFMEQGLEDGFFNGNEILEHRIFEQLILTNKVGEFLFEHRYRLEQRFIENTDLNTTDTKHRARYRLQVTLPLTNTFFLNFYDEVFVNLQEPLFDQNRLYGALGIRITENASVQLGYLKNHFSGANFDRYQVGFFFNPDFRKK</sequence>
<gene>
    <name evidence="2" type="ORF">BST99_02585</name>
</gene>
<keyword evidence="1" id="KW-0732">Signal</keyword>
<dbReference type="EMBL" id="MQVX01000001">
    <property type="protein sequence ID" value="PQJ14775.1"/>
    <property type="molecule type" value="Genomic_DNA"/>
</dbReference>
<evidence type="ECO:0000313" key="3">
    <source>
        <dbReference type="Proteomes" id="UP000239366"/>
    </source>
</evidence>
<feature type="chain" id="PRO_5015702231" description="DUF2490 domain-containing protein" evidence="1">
    <location>
        <begin position="22"/>
        <end position="237"/>
    </location>
</feature>
<name>A0A2S7T5K9_9FLAO</name>
<dbReference type="OrthoDB" id="1118734at2"/>
<dbReference type="Pfam" id="PF10677">
    <property type="entry name" value="DUF2490"/>
    <property type="match status" value="1"/>
</dbReference>
<feature type="signal peptide" evidence="1">
    <location>
        <begin position="1"/>
        <end position="21"/>
    </location>
</feature>
<dbReference type="InterPro" id="IPR019619">
    <property type="entry name" value="DUF2490"/>
</dbReference>
<reference evidence="3" key="1">
    <citation type="submission" date="2016-11" db="EMBL/GenBank/DDBJ databases">
        <title>Trade-off between light-utilization and light-protection in marine flavobacteria.</title>
        <authorList>
            <person name="Kumagai Y."/>
            <person name="Yoshizawa S."/>
            <person name="Kogure K."/>
        </authorList>
    </citation>
    <scope>NUCLEOTIDE SEQUENCE [LARGE SCALE GENOMIC DNA]</scope>
    <source>
        <strain evidence="3">SG-18</strain>
    </source>
</reference>
<proteinExistence type="predicted"/>
<dbReference type="Proteomes" id="UP000239366">
    <property type="component" value="Unassembled WGS sequence"/>
</dbReference>
<evidence type="ECO:0008006" key="4">
    <source>
        <dbReference type="Google" id="ProtNLM"/>
    </source>
</evidence>
<protein>
    <recommendedName>
        <fullName evidence="4">DUF2490 domain-containing protein</fullName>
    </recommendedName>
</protein>
<keyword evidence="3" id="KW-1185">Reference proteome</keyword>
<dbReference type="AlphaFoldDB" id="A0A2S7T5K9"/>
<accession>A0A2S7T5K9</accession>
<organism evidence="2 3">
    <name type="scientific">Aureicoccus marinus</name>
    <dbReference type="NCBI Taxonomy" id="754435"/>
    <lineage>
        <taxon>Bacteria</taxon>
        <taxon>Pseudomonadati</taxon>
        <taxon>Bacteroidota</taxon>
        <taxon>Flavobacteriia</taxon>
        <taxon>Flavobacteriales</taxon>
        <taxon>Flavobacteriaceae</taxon>
        <taxon>Aureicoccus</taxon>
    </lineage>
</organism>